<dbReference type="NCBIfam" id="NF001266">
    <property type="entry name" value="PRK00228.1-1"/>
    <property type="match status" value="1"/>
</dbReference>
<dbReference type="RefSeq" id="WP_265895983.1">
    <property type="nucleotide sequence ID" value="NZ_JAPIVE010000002.1"/>
</dbReference>
<dbReference type="Pfam" id="PF02622">
    <property type="entry name" value="DUF179"/>
    <property type="match status" value="1"/>
</dbReference>
<dbReference type="EMBL" id="JAPIVE010000002">
    <property type="protein sequence ID" value="MCX2523998.1"/>
    <property type="molecule type" value="Genomic_DNA"/>
</dbReference>
<dbReference type="AlphaFoldDB" id="A0AA41ZHK7"/>
<protein>
    <recommendedName>
        <fullName evidence="2">UPF0301 protein OQ287_07090</fullName>
    </recommendedName>
</protein>
<accession>A0AA41ZHK7</accession>
<reference evidence="3" key="1">
    <citation type="submission" date="2022-11" db="EMBL/GenBank/DDBJ databases">
        <title>Larsenimonas rhizosphaerae sp. nov., isolated from a tidal mudflat.</title>
        <authorList>
            <person name="Lee S.D."/>
            <person name="Kim I.S."/>
        </authorList>
    </citation>
    <scope>NUCLEOTIDE SEQUENCE</scope>
    <source>
        <strain evidence="3">GH2-1</strain>
    </source>
</reference>
<comment type="similarity">
    <text evidence="1 2">Belongs to the UPF0301 (AlgH) family.</text>
</comment>
<evidence type="ECO:0000313" key="4">
    <source>
        <dbReference type="Proteomes" id="UP001165678"/>
    </source>
</evidence>
<keyword evidence="4" id="KW-1185">Reference proteome</keyword>
<dbReference type="Gene3D" id="3.40.1740.10">
    <property type="entry name" value="VC0467-like"/>
    <property type="match status" value="1"/>
</dbReference>
<dbReference type="InterPro" id="IPR003774">
    <property type="entry name" value="AlgH-like"/>
</dbReference>
<dbReference type="PANTHER" id="PTHR30327:SF1">
    <property type="entry name" value="UPF0301 PROTEIN YQGE"/>
    <property type="match status" value="1"/>
</dbReference>
<proteinExistence type="inferred from homology"/>
<evidence type="ECO:0000256" key="2">
    <source>
        <dbReference type="HAMAP-Rule" id="MF_00758"/>
    </source>
</evidence>
<dbReference type="GO" id="GO:0005829">
    <property type="term" value="C:cytosol"/>
    <property type="evidence" value="ECO:0007669"/>
    <property type="project" value="TreeGrafter"/>
</dbReference>
<comment type="caution">
    <text evidence="3">The sequence shown here is derived from an EMBL/GenBank/DDBJ whole genome shotgun (WGS) entry which is preliminary data.</text>
</comment>
<evidence type="ECO:0000313" key="3">
    <source>
        <dbReference type="EMBL" id="MCX2523998.1"/>
    </source>
</evidence>
<dbReference type="HAMAP" id="MF_00758">
    <property type="entry name" value="UPF0301"/>
    <property type="match status" value="1"/>
</dbReference>
<dbReference type="PANTHER" id="PTHR30327">
    <property type="entry name" value="UNCHARACTERIZED PROTEIN YQGE"/>
    <property type="match status" value="1"/>
</dbReference>
<dbReference type="SUPFAM" id="SSF143456">
    <property type="entry name" value="VC0467-like"/>
    <property type="match status" value="1"/>
</dbReference>
<sequence>MQGLQDHFLLAMPHLDDEQFAGTVSYLCDHDDKGTLGLIINQPLALTLKGLFDQLELGGEGSRHADLTVFYGGPVHKDRGFILHRGQAADWDSSLQVTPDIALTTSMDILHALAEDRGPDEVLVCLGCAGWESDQLAQELKDNTWLTVEATPDILFHTPPAERLELAARSLGVDLSLLSREAGHG</sequence>
<gene>
    <name evidence="3" type="ORF">OQ287_07090</name>
</gene>
<evidence type="ECO:0000256" key="1">
    <source>
        <dbReference type="ARBA" id="ARBA00009600"/>
    </source>
</evidence>
<organism evidence="3 4">
    <name type="scientific">Larsenimonas rhizosphaerae</name>
    <dbReference type="NCBI Taxonomy" id="2944682"/>
    <lineage>
        <taxon>Bacteria</taxon>
        <taxon>Pseudomonadati</taxon>
        <taxon>Pseudomonadota</taxon>
        <taxon>Gammaproteobacteria</taxon>
        <taxon>Oceanospirillales</taxon>
        <taxon>Halomonadaceae</taxon>
        <taxon>Larsenimonas</taxon>
    </lineage>
</organism>
<name>A0AA41ZHK7_9GAMM</name>
<dbReference type="Proteomes" id="UP001165678">
    <property type="component" value="Unassembled WGS sequence"/>
</dbReference>